<evidence type="ECO:0000313" key="3">
    <source>
        <dbReference type="EMBL" id="ODM87253.1"/>
    </source>
</evidence>
<feature type="compositionally biased region" description="Polar residues" evidence="2">
    <location>
        <begin position="11"/>
        <end position="20"/>
    </location>
</feature>
<accession>A0A1D2M2Q5</accession>
<name>A0A1D2M2Q5_ORCCI</name>
<dbReference type="Proteomes" id="UP000094527">
    <property type="component" value="Unassembled WGS sequence"/>
</dbReference>
<sequence>NTRKSTRSTRRLNSSASPPTRKTLTGWAKNDFDRKKRNSKPFWNVLWVCATADIWSARRKSFLGVTCHWIDQNYKRHSVLLSMKRFPGKHTADRIAELFFRPTNWITKLRLSFTDNGSNFVKAFRDCQKELHLDLELDDLEEELFCENEELDENAIEAQDTFARLEEQSYASLPPHYRCVSHTLSLVATKDLDKELDLLKDKSASTCKKVMRSALAKCSAFWNKNGRSTQTAEAVTAILGRSVIRPVVTRWNSTFDAVQLLLEKLEHIDAAFDAAQIKKSLTAQEKEFLKEYNMALQPIAWSLDKLQGENCMFFGFTAPVLLKCDQKLNDLINTDSPFAKFMAMALKKGLSKRFEKILSLNIETARSEILSAICMPCFKLHWVPNDKKDELKRYFVAEANFWKKEVLGNSESEKSQDLKPADDFLEDLLDFDISDGQNTKIDLETQCLQYLQSNDRSLESLNIYPIVREMFFKFNTALPSSAPAERVFSYGGMLFTKTDTNESRKMF</sequence>
<feature type="non-terminal residue" evidence="3">
    <location>
        <position position="1"/>
    </location>
</feature>
<dbReference type="SUPFAM" id="SSF53098">
    <property type="entry name" value="Ribonuclease H-like"/>
    <property type="match status" value="1"/>
</dbReference>
<organism evidence="3 4">
    <name type="scientific">Orchesella cincta</name>
    <name type="common">Springtail</name>
    <name type="synonym">Podura cincta</name>
    <dbReference type="NCBI Taxonomy" id="48709"/>
    <lineage>
        <taxon>Eukaryota</taxon>
        <taxon>Metazoa</taxon>
        <taxon>Ecdysozoa</taxon>
        <taxon>Arthropoda</taxon>
        <taxon>Hexapoda</taxon>
        <taxon>Collembola</taxon>
        <taxon>Entomobryomorpha</taxon>
        <taxon>Entomobryoidea</taxon>
        <taxon>Orchesellidae</taxon>
        <taxon>Orchesellinae</taxon>
        <taxon>Orchesella</taxon>
    </lineage>
</organism>
<dbReference type="OrthoDB" id="8912104at2759"/>
<feature type="compositionally biased region" description="Basic residues" evidence="2">
    <location>
        <begin position="1"/>
        <end position="10"/>
    </location>
</feature>
<proteinExistence type="predicted"/>
<dbReference type="InterPro" id="IPR012337">
    <property type="entry name" value="RNaseH-like_sf"/>
</dbReference>
<dbReference type="PANTHER" id="PTHR47501:SF5">
    <property type="entry name" value="HAT C-TERMINAL DIMERISATION DOMAIN-CONTAINING PROTEIN"/>
    <property type="match status" value="1"/>
</dbReference>
<dbReference type="STRING" id="48709.A0A1D2M2Q5"/>
<dbReference type="EMBL" id="LJIJ01005773">
    <property type="protein sequence ID" value="ODM87253.1"/>
    <property type="molecule type" value="Genomic_DNA"/>
</dbReference>
<keyword evidence="1" id="KW-0175">Coiled coil</keyword>
<dbReference type="PANTHER" id="PTHR47501">
    <property type="entry name" value="TRANSPOSASE-RELATED"/>
    <property type="match status" value="1"/>
</dbReference>
<gene>
    <name evidence="3" type="ORF">Ocin01_19429</name>
</gene>
<dbReference type="AlphaFoldDB" id="A0A1D2M2Q5"/>
<dbReference type="OMA" id="ASGCFMK"/>
<keyword evidence="4" id="KW-1185">Reference proteome</keyword>
<reference evidence="3 4" key="1">
    <citation type="journal article" date="2016" name="Genome Biol. Evol.">
        <title>Gene Family Evolution Reflects Adaptation to Soil Environmental Stressors in the Genome of the Collembolan Orchesella cincta.</title>
        <authorList>
            <person name="Faddeeva-Vakhrusheva A."/>
            <person name="Derks M.F."/>
            <person name="Anvar S.Y."/>
            <person name="Agamennone V."/>
            <person name="Suring W."/>
            <person name="Smit S."/>
            <person name="van Straalen N.M."/>
            <person name="Roelofs D."/>
        </authorList>
    </citation>
    <scope>NUCLEOTIDE SEQUENCE [LARGE SCALE GENOMIC DNA]</scope>
    <source>
        <tissue evidence="3">Mixed pool</tissue>
    </source>
</reference>
<protein>
    <submittedName>
        <fullName evidence="3">Putative AC transposase</fullName>
    </submittedName>
</protein>
<comment type="caution">
    <text evidence="3">The sequence shown here is derived from an EMBL/GenBank/DDBJ whole genome shotgun (WGS) entry which is preliminary data.</text>
</comment>
<feature type="non-terminal residue" evidence="3">
    <location>
        <position position="507"/>
    </location>
</feature>
<feature type="region of interest" description="Disordered" evidence="2">
    <location>
        <begin position="1"/>
        <end position="20"/>
    </location>
</feature>
<evidence type="ECO:0000256" key="2">
    <source>
        <dbReference type="SAM" id="MobiDB-lite"/>
    </source>
</evidence>
<feature type="coiled-coil region" evidence="1">
    <location>
        <begin position="137"/>
        <end position="168"/>
    </location>
</feature>
<evidence type="ECO:0000313" key="4">
    <source>
        <dbReference type="Proteomes" id="UP000094527"/>
    </source>
</evidence>
<evidence type="ECO:0000256" key="1">
    <source>
        <dbReference type="SAM" id="Coils"/>
    </source>
</evidence>